<dbReference type="OrthoDB" id="415696at2759"/>
<dbReference type="FunFam" id="3.40.30.10:FF:000012">
    <property type="entry name" value="Monothiol glutaredoxin"/>
    <property type="match status" value="1"/>
</dbReference>
<keyword evidence="9" id="KW-1185">Reference proteome</keyword>
<dbReference type="CDD" id="cd03028">
    <property type="entry name" value="GRX_PICOT_like"/>
    <property type="match status" value="1"/>
</dbReference>
<comment type="function">
    <text evidence="5">Monothiol glutaredoxin involved in the biogenesis of iron-sulfur clusters. Binds one iron-sulfur cluster per dimer. The iron-sulfur cluster is bound between subunits, and is complexed by a bound glutathione and a cysteine residue from each subunit.</text>
</comment>
<keyword evidence="2" id="KW-0479">Metal-binding</keyword>
<dbReference type="GO" id="GO:0006879">
    <property type="term" value="P:intracellular iron ion homeostasis"/>
    <property type="evidence" value="ECO:0007669"/>
    <property type="project" value="TreeGrafter"/>
</dbReference>
<dbReference type="InterPro" id="IPR036249">
    <property type="entry name" value="Thioredoxin-like_sf"/>
</dbReference>
<dbReference type="InterPro" id="IPR013766">
    <property type="entry name" value="Thioredoxin_domain"/>
</dbReference>
<sequence length="297" mass="31797">MATTTVLPIPSETEFNEQISSLPESALAVIYFHAPWAEPCKQMSTILSTLASTYPLANPAQIAFFSLDAEEVSEISEKYDVTQVPLVVLQKGGQVVEAITGTDANKVRNAVEKHAGNSSSAAAEKAGLPPKQQVVRPPESEPAVASQTNGNADSGLAKYAPGKDDPATAPQFSSGEAKQQELSKEELNARLGELVKAAPVMLFMKGTPSAPQCGFSRQTVSILRERGIRYGFFNILADDEVRQGLKEFSDWPTFPQVYVGGELVGGLDILKEEFENDPDFLSEYSVSAQGKQGGPSA</sequence>
<dbReference type="PANTHER" id="PTHR10293">
    <property type="entry name" value="GLUTAREDOXIN FAMILY MEMBER"/>
    <property type="match status" value="1"/>
</dbReference>
<evidence type="ECO:0000256" key="1">
    <source>
        <dbReference type="ARBA" id="ARBA00009630"/>
    </source>
</evidence>
<evidence type="ECO:0000256" key="4">
    <source>
        <dbReference type="ARBA" id="ARBA00023014"/>
    </source>
</evidence>
<dbReference type="GO" id="GO:0046872">
    <property type="term" value="F:metal ion binding"/>
    <property type="evidence" value="ECO:0007669"/>
    <property type="project" value="UniProtKB-KW"/>
</dbReference>
<dbReference type="FunFam" id="3.40.30.10:FF:000092">
    <property type="entry name" value="Monothiol glutaredoxin"/>
    <property type="match status" value="1"/>
</dbReference>
<dbReference type="Pfam" id="PF00085">
    <property type="entry name" value="Thioredoxin"/>
    <property type="match status" value="1"/>
</dbReference>
<evidence type="ECO:0000259" key="7">
    <source>
        <dbReference type="PROSITE" id="PS51352"/>
    </source>
</evidence>
<dbReference type="CDD" id="cd02984">
    <property type="entry name" value="TRX_PICOT"/>
    <property type="match status" value="1"/>
</dbReference>
<dbReference type="GO" id="GO:0015036">
    <property type="term" value="F:disulfide oxidoreductase activity"/>
    <property type="evidence" value="ECO:0007669"/>
    <property type="project" value="UniProtKB-ARBA"/>
</dbReference>
<dbReference type="GO" id="GO:0005829">
    <property type="term" value="C:cytosol"/>
    <property type="evidence" value="ECO:0007669"/>
    <property type="project" value="TreeGrafter"/>
</dbReference>
<evidence type="ECO:0000313" key="9">
    <source>
        <dbReference type="Proteomes" id="UP000799436"/>
    </source>
</evidence>
<dbReference type="EMBL" id="ML995811">
    <property type="protein sequence ID" value="KAF2773240.1"/>
    <property type="molecule type" value="Genomic_DNA"/>
</dbReference>
<evidence type="ECO:0000256" key="3">
    <source>
        <dbReference type="ARBA" id="ARBA00023004"/>
    </source>
</evidence>
<evidence type="ECO:0000256" key="5">
    <source>
        <dbReference type="ARBA" id="ARBA00055846"/>
    </source>
</evidence>
<dbReference type="AlphaFoldDB" id="A0A6G1LKU9"/>
<reference evidence="8" key="1">
    <citation type="journal article" date="2020" name="Stud. Mycol.">
        <title>101 Dothideomycetes genomes: a test case for predicting lifestyles and emergence of pathogens.</title>
        <authorList>
            <person name="Haridas S."/>
            <person name="Albert R."/>
            <person name="Binder M."/>
            <person name="Bloem J."/>
            <person name="Labutti K."/>
            <person name="Salamov A."/>
            <person name="Andreopoulos B."/>
            <person name="Baker S."/>
            <person name="Barry K."/>
            <person name="Bills G."/>
            <person name="Bluhm B."/>
            <person name="Cannon C."/>
            <person name="Castanera R."/>
            <person name="Culley D."/>
            <person name="Daum C."/>
            <person name="Ezra D."/>
            <person name="Gonzalez J."/>
            <person name="Henrissat B."/>
            <person name="Kuo A."/>
            <person name="Liang C."/>
            <person name="Lipzen A."/>
            <person name="Lutzoni F."/>
            <person name="Magnuson J."/>
            <person name="Mondo S."/>
            <person name="Nolan M."/>
            <person name="Ohm R."/>
            <person name="Pangilinan J."/>
            <person name="Park H.-J."/>
            <person name="Ramirez L."/>
            <person name="Alfaro M."/>
            <person name="Sun H."/>
            <person name="Tritt A."/>
            <person name="Yoshinaga Y."/>
            <person name="Zwiers L.-H."/>
            <person name="Turgeon B."/>
            <person name="Goodwin S."/>
            <person name="Spatafora J."/>
            <person name="Crous P."/>
            <person name="Grigoriev I."/>
        </authorList>
    </citation>
    <scope>NUCLEOTIDE SEQUENCE</scope>
    <source>
        <strain evidence="8">CBS 116005</strain>
    </source>
</reference>
<accession>A0A6G1LKU9</accession>
<dbReference type="Proteomes" id="UP000799436">
    <property type="component" value="Unassembled WGS sequence"/>
</dbReference>
<evidence type="ECO:0000256" key="2">
    <source>
        <dbReference type="ARBA" id="ARBA00022723"/>
    </source>
</evidence>
<dbReference type="Gene3D" id="3.40.30.10">
    <property type="entry name" value="Glutaredoxin"/>
    <property type="match status" value="2"/>
</dbReference>
<evidence type="ECO:0000256" key="6">
    <source>
        <dbReference type="SAM" id="MobiDB-lite"/>
    </source>
</evidence>
<organism evidence="8 9">
    <name type="scientific">Teratosphaeria nubilosa</name>
    <dbReference type="NCBI Taxonomy" id="161662"/>
    <lineage>
        <taxon>Eukaryota</taxon>
        <taxon>Fungi</taxon>
        <taxon>Dikarya</taxon>
        <taxon>Ascomycota</taxon>
        <taxon>Pezizomycotina</taxon>
        <taxon>Dothideomycetes</taxon>
        <taxon>Dothideomycetidae</taxon>
        <taxon>Mycosphaerellales</taxon>
        <taxon>Teratosphaeriaceae</taxon>
        <taxon>Teratosphaeria</taxon>
    </lineage>
</organism>
<feature type="domain" description="Thioredoxin" evidence="7">
    <location>
        <begin position="1"/>
        <end position="116"/>
    </location>
</feature>
<dbReference type="PROSITE" id="PS51354">
    <property type="entry name" value="GLUTAREDOXIN_2"/>
    <property type="match status" value="1"/>
</dbReference>
<dbReference type="InterPro" id="IPR004480">
    <property type="entry name" value="Monothiol_GRX-rel"/>
</dbReference>
<dbReference type="PROSITE" id="PS51352">
    <property type="entry name" value="THIOREDOXIN_2"/>
    <property type="match status" value="1"/>
</dbReference>
<dbReference type="Pfam" id="PF00462">
    <property type="entry name" value="Glutaredoxin"/>
    <property type="match status" value="1"/>
</dbReference>
<dbReference type="PANTHER" id="PTHR10293:SF73">
    <property type="entry name" value="GLUTAREDOXIN-3"/>
    <property type="match status" value="1"/>
</dbReference>
<evidence type="ECO:0000313" key="8">
    <source>
        <dbReference type="EMBL" id="KAF2773240.1"/>
    </source>
</evidence>
<protein>
    <submittedName>
        <fullName evidence="8">Glutaredoxin</fullName>
    </submittedName>
</protein>
<comment type="similarity">
    <text evidence="1">Belongs to the glutaredoxin family. Monothiol subfamily.</text>
</comment>
<dbReference type="GO" id="GO:0051537">
    <property type="term" value="F:2 iron, 2 sulfur cluster binding"/>
    <property type="evidence" value="ECO:0007669"/>
    <property type="project" value="TreeGrafter"/>
</dbReference>
<dbReference type="GO" id="GO:0005634">
    <property type="term" value="C:nucleus"/>
    <property type="evidence" value="ECO:0007669"/>
    <property type="project" value="TreeGrafter"/>
</dbReference>
<dbReference type="SUPFAM" id="SSF52833">
    <property type="entry name" value="Thioredoxin-like"/>
    <property type="match status" value="2"/>
</dbReference>
<proteinExistence type="inferred from homology"/>
<keyword evidence="4" id="KW-0411">Iron-sulfur</keyword>
<dbReference type="InterPro" id="IPR033658">
    <property type="entry name" value="GRX_PICOT-like"/>
</dbReference>
<feature type="region of interest" description="Disordered" evidence="6">
    <location>
        <begin position="113"/>
        <end position="179"/>
    </location>
</feature>
<dbReference type="InterPro" id="IPR002109">
    <property type="entry name" value="Glutaredoxin"/>
</dbReference>
<keyword evidence="3" id="KW-0408">Iron</keyword>
<name>A0A6G1LKU9_9PEZI</name>
<gene>
    <name evidence="8" type="ORF">EJ03DRAFT_387141</name>
</gene>